<gene>
    <name evidence="1" type="ORF">DFP89_105169</name>
</gene>
<dbReference type="EMBL" id="QPJL01000005">
    <property type="protein sequence ID" value="RCW85902.1"/>
    <property type="molecule type" value="Genomic_DNA"/>
</dbReference>
<dbReference type="AlphaFoldDB" id="A0A368Z0B7"/>
<keyword evidence="2" id="KW-1185">Reference proteome</keyword>
<organism evidence="1 2">
    <name type="scientific">Paracoccus lutimaris</name>
    <dbReference type="NCBI Taxonomy" id="1490030"/>
    <lineage>
        <taxon>Bacteria</taxon>
        <taxon>Pseudomonadati</taxon>
        <taxon>Pseudomonadota</taxon>
        <taxon>Alphaproteobacteria</taxon>
        <taxon>Rhodobacterales</taxon>
        <taxon>Paracoccaceae</taxon>
        <taxon>Paracoccus</taxon>
    </lineage>
</organism>
<name>A0A368Z0B7_9RHOB</name>
<comment type="caution">
    <text evidence="1">The sequence shown here is derived from an EMBL/GenBank/DDBJ whole genome shotgun (WGS) entry which is preliminary data.</text>
</comment>
<accession>A0A368Z0B7</accession>
<dbReference type="Proteomes" id="UP000253345">
    <property type="component" value="Unassembled WGS sequence"/>
</dbReference>
<protein>
    <submittedName>
        <fullName evidence="1">Uncharacterized protein</fullName>
    </submittedName>
</protein>
<evidence type="ECO:0000313" key="1">
    <source>
        <dbReference type="EMBL" id="RCW85902.1"/>
    </source>
</evidence>
<reference evidence="1 2" key="1">
    <citation type="submission" date="2018-07" db="EMBL/GenBank/DDBJ databases">
        <title>Genomic Encyclopedia of Type Strains, Phase III (KMG-III): the genomes of soil and plant-associated and newly described type strains.</title>
        <authorList>
            <person name="Whitman W."/>
        </authorList>
    </citation>
    <scope>NUCLEOTIDE SEQUENCE [LARGE SCALE GENOMIC DNA]</scope>
    <source>
        <strain evidence="1 2">CECT 8525</strain>
    </source>
</reference>
<evidence type="ECO:0000313" key="2">
    <source>
        <dbReference type="Proteomes" id="UP000253345"/>
    </source>
</evidence>
<sequence>MAAAPALAELRQFGNVIFPTVPGWSDPGGDGHVSMVSDLPDDRCEFCRIMVGPGETARGSLTSWLTRNRYAFIDEDDREGFDILQPAEASTLGAREAAMMAMSDGSEMLFLIAIRAGPEFALTGFRTYSRDPELVEDNLKVMTGTFLPWLSLLRFRSEGAPSLLPAPSPGGMDGLWWGTRMDTVMGMDMMVRMETSHRRIMFWSDGTFFEGTPPQGTAIPDRAALEKALLTEWGNYTEKGDSIVLSFIDGHNEVLEGDGESWSGWGYDMYPVTPLADGTRLDGSISSMFYTGFVPNSGVTGGVSSSSQTIFYPDGRYSGSSSGGVFGSFDSGGGYAISNGDEDGGTYEIRDGLVIFRPGNGDPRRAMAVFRSGEHVLIGDQFLEGTAR</sequence>
<proteinExistence type="predicted"/>